<evidence type="ECO:0000313" key="1">
    <source>
        <dbReference type="EMBL" id="GAF72108.1"/>
    </source>
</evidence>
<dbReference type="AlphaFoldDB" id="X0RTJ7"/>
<sequence>MIMTTKCISHDLRASILQAIMDAEWYQDNQAQNYERSGVKEIILEDGTAQATLEIAKGHRAVAQKYRETMEQVRQLEVCE</sequence>
<gene>
    <name evidence="1" type="ORF">S01H1_17447</name>
</gene>
<accession>X0RTJ7</accession>
<comment type="caution">
    <text evidence="1">The sequence shown here is derived from an EMBL/GenBank/DDBJ whole genome shotgun (WGS) entry which is preliminary data.</text>
</comment>
<reference evidence="1" key="1">
    <citation type="journal article" date="2014" name="Front. Microbiol.">
        <title>High frequency of phylogenetically diverse reductive dehalogenase-homologous genes in deep subseafloor sedimentary metagenomes.</title>
        <authorList>
            <person name="Kawai M."/>
            <person name="Futagami T."/>
            <person name="Toyoda A."/>
            <person name="Takaki Y."/>
            <person name="Nishi S."/>
            <person name="Hori S."/>
            <person name="Arai W."/>
            <person name="Tsubouchi T."/>
            <person name="Morono Y."/>
            <person name="Uchiyama I."/>
            <person name="Ito T."/>
            <person name="Fujiyama A."/>
            <person name="Inagaki F."/>
            <person name="Takami H."/>
        </authorList>
    </citation>
    <scope>NUCLEOTIDE SEQUENCE</scope>
    <source>
        <strain evidence="1">Expedition CK06-06</strain>
    </source>
</reference>
<organism evidence="1">
    <name type="scientific">marine sediment metagenome</name>
    <dbReference type="NCBI Taxonomy" id="412755"/>
    <lineage>
        <taxon>unclassified sequences</taxon>
        <taxon>metagenomes</taxon>
        <taxon>ecological metagenomes</taxon>
    </lineage>
</organism>
<name>X0RTJ7_9ZZZZ</name>
<dbReference type="EMBL" id="BARS01009258">
    <property type="protein sequence ID" value="GAF72108.1"/>
    <property type="molecule type" value="Genomic_DNA"/>
</dbReference>
<proteinExistence type="predicted"/>
<protein>
    <submittedName>
        <fullName evidence="1">Uncharacterized protein</fullName>
    </submittedName>
</protein>